<gene>
    <name evidence="2" type="ORF">NQ317_018894</name>
</gene>
<proteinExistence type="predicted"/>
<evidence type="ECO:0000256" key="1">
    <source>
        <dbReference type="SAM" id="MobiDB-lite"/>
    </source>
</evidence>
<accession>A0ABQ9IVV1</accession>
<organism evidence="2 3">
    <name type="scientific">Molorchus minor</name>
    <dbReference type="NCBI Taxonomy" id="1323400"/>
    <lineage>
        <taxon>Eukaryota</taxon>
        <taxon>Metazoa</taxon>
        <taxon>Ecdysozoa</taxon>
        <taxon>Arthropoda</taxon>
        <taxon>Hexapoda</taxon>
        <taxon>Insecta</taxon>
        <taxon>Pterygota</taxon>
        <taxon>Neoptera</taxon>
        <taxon>Endopterygota</taxon>
        <taxon>Coleoptera</taxon>
        <taxon>Polyphaga</taxon>
        <taxon>Cucujiformia</taxon>
        <taxon>Chrysomeloidea</taxon>
        <taxon>Cerambycidae</taxon>
        <taxon>Lamiinae</taxon>
        <taxon>Monochamini</taxon>
        <taxon>Molorchus</taxon>
    </lineage>
</organism>
<protein>
    <submittedName>
        <fullName evidence="2">Uncharacterized protein</fullName>
    </submittedName>
</protein>
<evidence type="ECO:0000313" key="2">
    <source>
        <dbReference type="EMBL" id="KAJ8966075.1"/>
    </source>
</evidence>
<evidence type="ECO:0000313" key="3">
    <source>
        <dbReference type="Proteomes" id="UP001162164"/>
    </source>
</evidence>
<reference evidence="2" key="1">
    <citation type="journal article" date="2023" name="Insect Mol. Biol.">
        <title>Genome sequencing provides insights into the evolution of gene families encoding plant cell wall-degrading enzymes in longhorned beetles.</title>
        <authorList>
            <person name="Shin N.R."/>
            <person name="Okamura Y."/>
            <person name="Kirsch R."/>
            <person name="Pauchet Y."/>
        </authorList>
    </citation>
    <scope>NUCLEOTIDE SEQUENCE</scope>
    <source>
        <strain evidence="2">MMC_N1</strain>
    </source>
</reference>
<feature type="region of interest" description="Disordered" evidence="1">
    <location>
        <begin position="98"/>
        <end position="129"/>
    </location>
</feature>
<name>A0ABQ9IVV1_9CUCU</name>
<feature type="region of interest" description="Disordered" evidence="1">
    <location>
        <begin position="249"/>
        <end position="273"/>
    </location>
</feature>
<feature type="region of interest" description="Disordered" evidence="1">
    <location>
        <begin position="157"/>
        <end position="184"/>
    </location>
</feature>
<keyword evidence="3" id="KW-1185">Reference proteome</keyword>
<feature type="compositionally biased region" description="Polar residues" evidence="1">
    <location>
        <begin position="259"/>
        <end position="273"/>
    </location>
</feature>
<feature type="compositionally biased region" description="Acidic residues" evidence="1">
    <location>
        <begin position="101"/>
        <end position="110"/>
    </location>
</feature>
<dbReference type="EMBL" id="JAPWTJ010002458">
    <property type="protein sequence ID" value="KAJ8966075.1"/>
    <property type="molecule type" value="Genomic_DNA"/>
</dbReference>
<feature type="compositionally biased region" description="Basic residues" evidence="1">
    <location>
        <begin position="119"/>
        <end position="128"/>
    </location>
</feature>
<dbReference type="Proteomes" id="UP001162164">
    <property type="component" value="Unassembled WGS sequence"/>
</dbReference>
<comment type="caution">
    <text evidence="2">The sequence shown here is derived from an EMBL/GenBank/DDBJ whole genome shotgun (WGS) entry which is preliminary data.</text>
</comment>
<sequence>MSTSKAIVDKALSFFFFQESLRSSCDGELTRRYWAHNLFEAPGEIIIRETIREQYEFIHTPYNNQITNIEIKMCILTLTHACHAKRSILITFIGGHRSDNSEEEKQDSEDSTSKDNSKPKGKKIHVTKRSQDDPIFCTNLSEPIEDILEDTISEDIERKKQKGRTQQSQKVKSKLNKQRIESTSRIKKNKGEDVGEPFLKPNIPQTVTSEASIKIRSTERSVDEIEQSGNDDVGFSYVSVKEKGKKCKNKSVSTKKQSGESLNSLVTEEQKTTKAISKSITDNYQKKIYTGGL</sequence>